<organism evidence="1 2">
    <name type="scientific">Rubripirellula amarantea</name>
    <dbReference type="NCBI Taxonomy" id="2527999"/>
    <lineage>
        <taxon>Bacteria</taxon>
        <taxon>Pseudomonadati</taxon>
        <taxon>Planctomycetota</taxon>
        <taxon>Planctomycetia</taxon>
        <taxon>Pirellulales</taxon>
        <taxon>Pirellulaceae</taxon>
        <taxon>Rubripirellula</taxon>
    </lineage>
</organism>
<reference evidence="1 2" key="1">
    <citation type="submission" date="2019-02" db="EMBL/GenBank/DDBJ databases">
        <title>Deep-cultivation of Planctomycetes and their phenomic and genomic characterization uncovers novel biology.</title>
        <authorList>
            <person name="Wiegand S."/>
            <person name="Jogler M."/>
            <person name="Boedeker C."/>
            <person name="Pinto D."/>
            <person name="Vollmers J."/>
            <person name="Rivas-Marin E."/>
            <person name="Kohn T."/>
            <person name="Peeters S.H."/>
            <person name="Heuer A."/>
            <person name="Rast P."/>
            <person name="Oberbeckmann S."/>
            <person name="Bunk B."/>
            <person name="Jeske O."/>
            <person name="Meyerdierks A."/>
            <person name="Storesund J.E."/>
            <person name="Kallscheuer N."/>
            <person name="Luecker S."/>
            <person name="Lage O.M."/>
            <person name="Pohl T."/>
            <person name="Merkel B.J."/>
            <person name="Hornburger P."/>
            <person name="Mueller R.-W."/>
            <person name="Bruemmer F."/>
            <person name="Labrenz M."/>
            <person name="Spormann A.M."/>
            <person name="Op Den Camp H."/>
            <person name="Overmann J."/>
            <person name="Amann R."/>
            <person name="Jetten M.S.M."/>
            <person name="Mascher T."/>
            <person name="Medema M.H."/>
            <person name="Devos D.P."/>
            <person name="Kaster A.-K."/>
            <person name="Ovreas L."/>
            <person name="Rohde M."/>
            <person name="Galperin M.Y."/>
            <person name="Jogler C."/>
        </authorList>
    </citation>
    <scope>NUCLEOTIDE SEQUENCE [LARGE SCALE GENOMIC DNA]</scope>
    <source>
        <strain evidence="1 2">Pla22</strain>
    </source>
</reference>
<sequence>MKRACRNPNRIFIFRFGFARLCYAQIEMNANDLVGCRCLEYGAVREPFVF</sequence>
<gene>
    <name evidence="1" type="ORF">Pla22_07720</name>
</gene>
<proteinExistence type="predicted"/>
<evidence type="ECO:0000313" key="1">
    <source>
        <dbReference type="EMBL" id="TWT53144.1"/>
    </source>
</evidence>
<dbReference type="Proteomes" id="UP000316598">
    <property type="component" value="Unassembled WGS sequence"/>
</dbReference>
<keyword evidence="2" id="KW-1185">Reference proteome</keyword>
<dbReference type="EMBL" id="SJPI01000001">
    <property type="protein sequence ID" value="TWT53144.1"/>
    <property type="molecule type" value="Genomic_DNA"/>
</dbReference>
<dbReference type="AlphaFoldDB" id="A0A5C5WQH3"/>
<comment type="caution">
    <text evidence="1">The sequence shown here is derived from an EMBL/GenBank/DDBJ whole genome shotgun (WGS) entry which is preliminary data.</text>
</comment>
<protein>
    <submittedName>
        <fullName evidence="1">Uncharacterized protein</fullName>
    </submittedName>
</protein>
<evidence type="ECO:0000313" key="2">
    <source>
        <dbReference type="Proteomes" id="UP000316598"/>
    </source>
</evidence>
<accession>A0A5C5WQH3</accession>
<name>A0A5C5WQH3_9BACT</name>